<protein>
    <submittedName>
        <fullName evidence="2">HK97 gp10 family phage protein</fullName>
    </submittedName>
</protein>
<dbReference type="EMBL" id="CP035281">
    <property type="protein sequence ID" value="QAT43442.1"/>
    <property type="molecule type" value="Genomic_DNA"/>
</dbReference>
<evidence type="ECO:0000256" key="1">
    <source>
        <dbReference type="SAM" id="MobiDB-lite"/>
    </source>
</evidence>
<gene>
    <name evidence="2" type="ORF">EQM06_09565</name>
</gene>
<dbReference type="KEGG" id="amij:EQM06_09565"/>
<sequence length="137" mass="14817">MKRLTGIDTSQLAGEITRGLEKYSKDVVKAVNVSSEKIGKAAVKKLKETSPKRQGKGGGDYAKSWKMTTEPAVGQPDNRIIHAGKPHYRLTHLLENGHAKAGGGRVAARPHIGKVEEEVIKDFMTEVEEEINNGGAS</sequence>
<evidence type="ECO:0000313" key="2">
    <source>
        <dbReference type="EMBL" id="QAT43442.1"/>
    </source>
</evidence>
<dbReference type="Proteomes" id="UP000287601">
    <property type="component" value="Chromosome"/>
</dbReference>
<name>A0A410PWV1_9FIRM</name>
<reference evidence="2 3" key="1">
    <citation type="submission" date="2019-01" db="EMBL/GenBank/DDBJ databases">
        <title>Draft genomes of a novel of Aminipila strains.</title>
        <authorList>
            <person name="Ma S."/>
        </authorList>
    </citation>
    <scope>NUCLEOTIDE SEQUENCE [LARGE SCALE GENOMIC DNA]</scope>
    <source>
        <strain evidence="3">JN-39</strain>
    </source>
</reference>
<dbReference type="AlphaFoldDB" id="A0A410PWV1"/>
<organism evidence="2 3">
    <name type="scientific">Aminipila luticellarii</name>
    <dbReference type="NCBI Taxonomy" id="2507160"/>
    <lineage>
        <taxon>Bacteria</taxon>
        <taxon>Bacillati</taxon>
        <taxon>Bacillota</taxon>
        <taxon>Clostridia</taxon>
        <taxon>Peptostreptococcales</taxon>
        <taxon>Anaerovoracaceae</taxon>
        <taxon>Aminipila</taxon>
    </lineage>
</organism>
<proteinExistence type="predicted"/>
<dbReference type="Pfam" id="PF04883">
    <property type="entry name" value="HK97-gp10_like"/>
    <property type="match status" value="1"/>
</dbReference>
<keyword evidence="3" id="KW-1185">Reference proteome</keyword>
<accession>A0A410PWV1</accession>
<evidence type="ECO:0000313" key="3">
    <source>
        <dbReference type="Proteomes" id="UP000287601"/>
    </source>
</evidence>
<dbReference type="OrthoDB" id="1696709at2"/>
<dbReference type="InterPro" id="IPR010064">
    <property type="entry name" value="HK97-gp10_tail"/>
</dbReference>
<feature type="region of interest" description="Disordered" evidence="1">
    <location>
        <begin position="44"/>
        <end position="77"/>
    </location>
</feature>